<evidence type="ECO:0000313" key="3">
    <source>
        <dbReference type="Proteomes" id="UP000078386"/>
    </source>
</evidence>
<dbReference type="Proteomes" id="UP000078386">
    <property type="component" value="Unassembled WGS sequence"/>
</dbReference>
<dbReference type="PIRSF" id="PIRSF008159">
    <property type="entry name" value="UCP008159_ABC"/>
    <property type="match status" value="1"/>
</dbReference>
<dbReference type="Pfam" id="PF06226">
    <property type="entry name" value="DUF1007"/>
    <property type="match status" value="1"/>
</dbReference>
<gene>
    <name evidence="2" type="ORF">M989_01291</name>
</gene>
<protein>
    <submittedName>
        <fullName evidence="2">Putative periplasmic/exported protein</fullName>
    </submittedName>
</protein>
<dbReference type="PATRIC" id="fig|1354264.4.peg.1351"/>
<keyword evidence="1" id="KW-0732">Signal</keyword>
<evidence type="ECO:0000256" key="1">
    <source>
        <dbReference type="SAM" id="SignalP"/>
    </source>
</evidence>
<keyword evidence="3" id="KW-1185">Reference proteome</keyword>
<name>A0A1B7K4Q2_9ENTR</name>
<accession>A0A1B7K4Q2</accession>
<dbReference type="AlphaFoldDB" id="A0A1B7K4Q2"/>
<proteinExistence type="predicted"/>
<dbReference type="InterPro" id="IPR010412">
    <property type="entry name" value="DUF1007"/>
</dbReference>
<dbReference type="EMBL" id="LXEU01000030">
    <property type="protein sequence ID" value="OAT55119.1"/>
    <property type="molecule type" value="Genomic_DNA"/>
</dbReference>
<comment type="caution">
    <text evidence="2">The sequence shown here is derived from an EMBL/GenBank/DDBJ whole genome shotgun (WGS) entry which is preliminary data.</text>
</comment>
<sequence length="223" mass="25143">MTLTEFFTEERMKRVKQCAVMVFLAFLSLNARAHPHSFITITNQLVVSDGALTGMKMRWVMDELTSADLLYDAGNAKPGDEVWKKLAAEVMANVLGQHYFTEFWHNGIKVKFDNLPKEYGLAREGHQAVLTFTLPLASPQPLAGQTYTFSTFDPTYYVDMSYEKDSDVAFAADFKGVCNVSVHTPQPNEQMLSYAQSLDKEDAPEEDMELGKQFAQKVTVQCQ</sequence>
<evidence type="ECO:0000313" key="2">
    <source>
        <dbReference type="EMBL" id="OAT55119.1"/>
    </source>
</evidence>
<dbReference type="InterPro" id="IPR016537">
    <property type="entry name" value="UCP008159_ABC"/>
</dbReference>
<feature type="signal peptide" evidence="1">
    <location>
        <begin position="1"/>
        <end position="33"/>
    </location>
</feature>
<organism evidence="2 3">
    <name type="scientific">Kluyvera georgiana ATCC 51603</name>
    <dbReference type="NCBI Taxonomy" id="1354264"/>
    <lineage>
        <taxon>Bacteria</taxon>
        <taxon>Pseudomonadati</taxon>
        <taxon>Pseudomonadota</taxon>
        <taxon>Gammaproteobacteria</taxon>
        <taxon>Enterobacterales</taxon>
        <taxon>Enterobacteriaceae</taxon>
        <taxon>Kluyvera</taxon>
    </lineage>
</organism>
<feature type="chain" id="PRO_5008595834" evidence="1">
    <location>
        <begin position="34"/>
        <end position="223"/>
    </location>
</feature>
<reference evidence="2 3" key="1">
    <citation type="submission" date="2016-04" db="EMBL/GenBank/DDBJ databases">
        <title>ATOL: Assembling a taxonomically balanced genome-scale reconstruction of the evolutionary history of the Enterobacteriaceae.</title>
        <authorList>
            <person name="Plunkett G.III."/>
            <person name="Neeno-Eckwall E.C."/>
            <person name="Glasner J.D."/>
            <person name="Perna N.T."/>
        </authorList>
    </citation>
    <scope>NUCLEOTIDE SEQUENCE [LARGE SCALE GENOMIC DNA]</scope>
    <source>
        <strain evidence="2 3">ATCC 51603</strain>
    </source>
</reference>